<evidence type="ECO:0000256" key="8">
    <source>
        <dbReference type="ARBA" id="ARBA00022723"/>
    </source>
</evidence>
<feature type="domain" description="RNase H type-2" evidence="15">
    <location>
        <begin position="53"/>
        <end position="258"/>
    </location>
</feature>
<comment type="subcellular location">
    <subcellularLocation>
        <location evidence="4">Cytoplasm</location>
    </subcellularLocation>
</comment>
<dbReference type="InterPro" id="IPR012337">
    <property type="entry name" value="RNaseH-like_sf"/>
</dbReference>
<evidence type="ECO:0000256" key="5">
    <source>
        <dbReference type="ARBA" id="ARBA00007383"/>
    </source>
</evidence>
<sequence length="289" mass="29724">MTPSRTAASSAAASRIAASRTAASRAARRAPRPVVVPGYAAELDLAAALGGTGVVVGLDEVGRGALAGPVVVGACALRIEDGRVLTDLPAEVRDSKALTARRREALVDPIGAAAHAHALGWSSAAEIDERGIMGALTLAALRAIEGLGTAVHAVLLDGNVDVIGPHLRPGADGSVPRVGLRVGADRECRSVAAASVIAKVARDRHMVALAADAPDYRWDANKGYAAAAHREALRRLGPHPLHRRSWNLLGAAAAPAAARAQTPDVLWSADDETGPRGRNHGHGQQEDAR</sequence>
<dbReference type="PANTHER" id="PTHR10954:SF18">
    <property type="entry name" value="RIBONUCLEASE HII"/>
    <property type="match status" value="1"/>
</dbReference>
<name>A0ABY6FXQ2_9MICO</name>
<evidence type="ECO:0000313" key="16">
    <source>
        <dbReference type="EMBL" id="UYG15489.1"/>
    </source>
</evidence>
<dbReference type="NCBIfam" id="NF000595">
    <property type="entry name" value="PRK00015.1-3"/>
    <property type="match status" value="1"/>
</dbReference>
<evidence type="ECO:0000256" key="10">
    <source>
        <dbReference type="ARBA" id="ARBA00022801"/>
    </source>
</evidence>
<dbReference type="Proteomes" id="UP001164305">
    <property type="component" value="Chromosome"/>
</dbReference>
<dbReference type="PANTHER" id="PTHR10954">
    <property type="entry name" value="RIBONUCLEASE H2 SUBUNIT A"/>
    <property type="match status" value="1"/>
</dbReference>
<dbReference type="RefSeq" id="WP_263592703.1">
    <property type="nucleotide sequence ID" value="NZ_CP107020.1"/>
</dbReference>
<evidence type="ECO:0000313" key="17">
    <source>
        <dbReference type="Proteomes" id="UP001164305"/>
    </source>
</evidence>
<feature type="binding site" evidence="12">
    <location>
        <position position="157"/>
    </location>
    <ligand>
        <name>a divalent metal cation</name>
        <dbReference type="ChEBI" id="CHEBI:60240"/>
    </ligand>
</feature>
<proteinExistence type="inferred from homology"/>
<evidence type="ECO:0000256" key="4">
    <source>
        <dbReference type="ARBA" id="ARBA00004496"/>
    </source>
</evidence>
<comment type="cofactor">
    <cofactor evidence="12">
        <name>Mn(2+)</name>
        <dbReference type="ChEBI" id="CHEBI:29035"/>
    </cofactor>
    <cofactor evidence="12">
        <name>Mg(2+)</name>
        <dbReference type="ChEBI" id="CHEBI:18420"/>
    </cofactor>
    <text evidence="12">Manganese or magnesium. Binds 1 divalent metal ion per monomer in the absence of substrate. May bind a second metal ion after substrate binding.</text>
</comment>
<comment type="function">
    <text evidence="3 13">Endonuclease that specifically degrades the RNA of RNA-DNA hybrids.</text>
</comment>
<comment type="similarity">
    <text evidence="5 13">Belongs to the RNase HII family.</text>
</comment>
<protein>
    <recommendedName>
        <fullName evidence="13">Ribonuclease</fullName>
        <ecNumber evidence="13">3.1.26.4</ecNumber>
    </recommendedName>
</protein>
<dbReference type="InterPro" id="IPR001352">
    <property type="entry name" value="RNase_HII/HIII"/>
</dbReference>
<evidence type="ECO:0000256" key="14">
    <source>
        <dbReference type="SAM" id="MobiDB-lite"/>
    </source>
</evidence>
<reference evidence="16" key="1">
    <citation type="submission" date="2022-10" db="EMBL/GenBank/DDBJ databases">
        <title>Whole-Genome Sequencing of Brachybacterium huguangmaarense BRM-3, Isolated from Betula schmidtii.</title>
        <authorList>
            <person name="Haam D."/>
        </authorList>
    </citation>
    <scope>NUCLEOTIDE SEQUENCE</scope>
    <source>
        <strain evidence="16">BRM-3</strain>
    </source>
</reference>
<dbReference type="InterPro" id="IPR036397">
    <property type="entry name" value="RNaseH_sf"/>
</dbReference>
<evidence type="ECO:0000256" key="11">
    <source>
        <dbReference type="ARBA" id="ARBA00023211"/>
    </source>
</evidence>
<evidence type="ECO:0000256" key="6">
    <source>
        <dbReference type="ARBA" id="ARBA00022490"/>
    </source>
</evidence>
<dbReference type="InterPro" id="IPR022898">
    <property type="entry name" value="RNase_HII"/>
</dbReference>
<dbReference type="EC" id="3.1.26.4" evidence="13"/>
<dbReference type="InterPro" id="IPR024567">
    <property type="entry name" value="RNase_HII/HIII_dom"/>
</dbReference>
<evidence type="ECO:0000256" key="12">
    <source>
        <dbReference type="PROSITE-ProRule" id="PRU01319"/>
    </source>
</evidence>
<keyword evidence="6" id="KW-0963">Cytoplasm</keyword>
<organism evidence="16 17">
    <name type="scientific">Brachybacterium huguangmaarense</name>
    <dbReference type="NCBI Taxonomy" id="1652028"/>
    <lineage>
        <taxon>Bacteria</taxon>
        <taxon>Bacillati</taxon>
        <taxon>Actinomycetota</taxon>
        <taxon>Actinomycetes</taxon>
        <taxon>Micrococcales</taxon>
        <taxon>Dermabacteraceae</taxon>
        <taxon>Brachybacterium</taxon>
    </lineage>
</organism>
<evidence type="ECO:0000256" key="1">
    <source>
        <dbReference type="ARBA" id="ARBA00000077"/>
    </source>
</evidence>
<evidence type="ECO:0000256" key="3">
    <source>
        <dbReference type="ARBA" id="ARBA00004065"/>
    </source>
</evidence>
<keyword evidence="11" id="KW-0464">Manganese</keyword>
<evidence type="ECO:0000256" key="2">
    <source>
        <dbReference type="ARBA" id="ARBA00001946"/>
    </source>
</evidence>
<evidence type="ECO:0000259" key="15">
    <source>
        <dbReference type="PROSITE" id="PS51975"/>
    </source>
</evidence>
<evidence type="ECO:0000256" key="7">
    <source>
        <dbReference type="ARBA" id="ARBA00022722"/>
    </source>
</evidence>
<keyword evidence="7 12" id="KW-0540">Nuclease</keyword>
<comment type="catalytic activity">
    <reaction evidence="1 12 13">
        <text>Endonucleolytic cleavage to 5'-phosphomonoester.</text>
        <dbReference type="EC" id="3.1.26.4"/>
    </reaction>
</comment>
<dbReference type="Gene3D" id="3.30.420.10">
    <property type="entry name" value="Ribonuclease H-like superfamily/Ribonuclease H"/>
    <property type="match status" value="1"/>
</dbReference>
<keyword evidence="8 12" id="KW-0479">Metal-binding</keyword>
<accession>A0ABY6FXQ2</accession>
<dbReference type="PROSITE" id="PS51975">
    <property type="entry name" value="RNASE_H_2"/>
    <property type="match status" value="1"/>
</dbReference>
<feature type="binding site" evidence="12">
    <location>
        <position position="59"/>
    </location>
    <ligand>
        <name>a divalent metal cation</name>
        <dbReference type="ChEBI" id="CHEBI:60240"/>
    </ligand>
</feature>
<feature type="binding site" evidence="12">
    <location>
        <position position="60"/>
    </location>
    <ligand>
        <name>a divalent metal cation</name>
        <dbReference type="ChEBI" id="CHEBI:60240"/>
    </ligand>
</feature>
<keyword evidence="10 12" id="KW-0378">Hydrolase</keyword>
<keyword evidence="9 12" id="KW-0255">Endonuclease</keyword>
<gene>
    <name evidence="16" type="ORF">BRM3_07460</name>
</gene>
<dbReference type="EMBL" id="CP107020">
    <property type="protein sequence ID" value="UYG15489.1"/>
    <property type="molecule type" value="Genomic_DNA"/>
</dbReference>
<dbReference type="CDD" id="cd07182">
    <property type="entry name" value="RNase_HII_bacteria_HII_like"/>
    <property type="match status" value="1"/>
</dbReference>
<dbReference type="SUPFAM" id="SSF53098">
    <property type="entry name" value="Ribonuclease H-like"/>
    <property type="match status" value="1"/>
</dbReference>
<dbReference type="Pfam" id="PF01351">
    <property type="entry name" value="RNase_HII"/>
    <property type="match status" value="1"/>
</dbReference>
<evidence type="ECO:0000256" key="13">
    <source>
        <dbReference type="RuleBase" id="RU003515"/>
    </source>
</evidence>
<feature type="region of interest" description="Disordered" evidence="14">
    <location>
        <begin position="260"/>
        <end position="289"/>
    </location>
</feature>
<comment type="cofactor">
    <cofactor evidence="2">
        <name>Mg(2+)</name>
        <dbReference type="ChEBI" id="CHEBI:18420"/>
    </cofactor>
</comment>
<dbReference type="GO" id="GO:0004523">
    <property type="term" value="F:RNA-DNA hybrid ribonuclease activity"/>
    <property type="evidence" value="ECO:0007669"/>
    <property type="project" value="UniProtKB-EC"/>
</dbReference>
<evidence type="ECO:0000256" key="9">
    <source>
        <dbReference type="ARBA" id="ARBA00022759"/>
    </source>
</evidence>
<keyword evidence="17" id="KW-1185">Reference proteome</keyword>